<reference evidence="1" key="2">
    <citation type="submission" date="2025-09" db="UniProtKB">
        <authorList>
            <consortium name="Ensembl"/>
        </authorList>
    </citation>
    <scope>IDENTIFICATION</scope>
</reference>
<name>A0A672QM10_SINGR</name>
<organism evidence="1 2">
    <name type="scientific">Sinocyclocheilus grahami</name>
    <name type="common">Dianchi golden-line fish</name>
    <name type="synonym">Barbus grahami</name>
    <dbReference type="NCBI Taxonomy" id="75366"/>
    <lineage>
        <taxon>Eukaryota</taxon>
        <taxon>Metazoa</taxon>
        <taxon>Chordata</taxon>
        <taxon>Craniata</taxon>
        <taxon>Vertebrata</taxon>
        <taxon>Euteleostomi</taxon>
        <taxon>Actinopterygii</taxon>
        <taxon>Neopterygii</taxon>
        <taxon>Teleostei</taxon>
        <taxon>Ostariophysi</taxon>
        <taxon>Cypriniformes</taxon>
        <taxon>Cyprinidae</taxon>
        <taxon>Cyprininae</taxon>
        <taxon>Sinocyclocheilus</taxon>
    </lineage>
</organism>
<evidence type="ECO:0000313" key="2">
    <source>
        <dbReference type="Proteomes" id="UP000472262"/>
    </source>
</evidence>
<dbReference type="GO" id="GO:0000149">
    <property type="term" value="F:SNARE binding"/>
    <property type="evidence" value="ECO:0007669"/>
    <property type="project" value="TreeGrafter"/>
</dbReference>
<dbReference type="PANTHER" id="PTHR21292">
    <property type="entry name" value="EXOCYST COMPLEX COMPONENT SEC6-RELATED"/>
    <property type="match status" value="1"/>
</dbReference>
<sequence length="569" mass="66685">LSEDLEENKKSEQICEEIIGIEGTADEEPKEQCQKQKHKLKMAKNMKMKSLIKHRKNSKSEAALTPETLLVDLDTIEGIADSPGDPQVKCQKQKIRIKISEKIKQLDFKKWQKNSKSPETPTVELDFNGNLEQNRLAEAQQQLLEAEECLFSSKEVTRAEDEEDKLHTDYEIFILRLRLVIHDSFSEDNQETLKSALTSILKEEAQDRRWAEVAVDQRPIWRPARCRKIHDTLLQNIVEQRMKNADEQENKADNLSTSLKKEVCRMGKQVQKDLLRVVRNLRECYPPDFDICQTYAQLYHQAFSTRLQELARSNISLEECLYILSWIVDYYPKDVLKHKELEEHINNSSLGPLLPEEDLKRLEKQYFSYKENELRKWLSNAFEKEVKKWSDDIEPELMDGYYFSNFAVDVLPLVDGAVKDVNTLLSCECKAWSLLNQLDSFLLSYKTSLEELIKRKQENIPKTLSANLVNIYQFRDYVQKPEHPFSEDTRTACLSTLADLKKICYKYFLGLIHTELKPLYHNLWTQVWFAGHCEVVEELVKALENNIDNFKELKPVCREVRTNFAAYRF</sequence>
<dbReference type="Proteomes" id="UP000472262">
    <property type="component" value="Unassembled WGS sequence"/>
</dbReference>
<keyword evidence="2" id="KW-1185">Reference proteome</keyword>
<dbReference type="GO" id="GO:0051601">
    <property type="term" value="P:exocyst localization"/>
    <property type="evidence" value="ECO:0007669"/>
    <property type="project" value="TreeGrafter"/>
</dbReference>
<dbReference type="OMA" id="FAGHCEV"/>
<protein>
    <submittedName>
        <fullName evidence="1">Tumor necrosis factor, alpha-induced protein 2a</fullName>
    </submittedName>
</protein>
<accession>A0A672QM10</accession>
<proteinExistence type="predicted"/>
<evidence type="ECO:0000313" key="1">
    <source>
        <dbReference type="Ensembl" id="ENSSGRP00000077091.1"/>
    </source>
</evidence>
<dbReference type="Ensembl" id="ENSSGRT00000082066.1">
    <property type="protein sequence ID" value="ENSSGRP00000077091.1"/>
    <property type="gene ID" value="ENSSGRG00000039055.1"/>
</dbReference>
<dbReference type="InParanoid" id="A0A672QM10"/>
<dbReference type="Pfam" id="PF06046">
    <property type="entry name" value="Sec6"/>
    <property type="match status" value="1"/>
</dbReference>
<dbReference type="GO" id="GO:0000145">
    <property type="term" value="C:exocyst"/>
    <property type="evidence" value="ECO:0007669"/>
    <property type="project" value="InterPro"/>
</dbReference>
<dbReference type="PANTHER" id="PTHR21292:SF4">
    <property type="entry name" value="TUMOR NECROSIS FACTOR ALPHA-INDUCED PROTEIN 2"/>
    <property type="match status" value="1"/>
</dbReference>
<dbReference type="InterPro" id="IPR010326">
    <property type="entry name" value="EXOC3/Sec6"/>
</dbReference>
<reference evidence="1" key="1">
    <citation type="submission" date="2025-08" db="UniProtKB">
        <authorList>
            <consortium name="Ensembl"/>
        </authorList>
    </citation>
    <scope>IDENTIFICATION</scope>
</reference>
<dbReference type="GO" id="GO:0006887">
    <property type="term" value="P:exocytosis"/>
    <property type="evidence" value="ECO:0007669"/>
    <property type="project" value="InterPro"/>
</dbReference>
<dbReference type="AlphaFoldDB" id="A0A672QM10"/>